<dbReference type="PANTHER" id="PTHR43776">
    <property type="entry name" value="TRANSPORT ATP-BINDING PROTEIN"/>
    <property type="match status" value="1"/>
</dbReference>
<dbReference type="InterPro" id="IPR013563">
    <property type="entry name" value="Oligopep_ABC_C"/>
</dbReference>
<dbReference type="PROSITE" id="PS00211">
    <property type="entry name" value="ABC_TRANSPORTER_1"/>
    <property type="match status" value="1"/>
</dbReference>
<keyword evidence="5 7" id="KW-0067">ATP-binding</keyword>
<dbReference type="CDD" id="cd03257">
    <property type="entry name" value="ABC_NikE_OppD_transporters"/>
    <property type="match status" value="1"/>
</dbReference>
<comment type="similarity">
    <text evidence="2">Belongs to the ABC transporter superfamily.</text>
</comment>
<keyword evidence="8" id="KW-1185">Reference proteome</keyword>
<dbReference type="Gene3D" id="3.40.50.300">
    <property type="entry name" value="P-loop containing nucleotide triphosphate hydrolases"/>
    <property type="match status" value="1"/>
</dbReference>
<dbReference type="Pfam" id="PF00005">
    <property type="entry name" value="ABC_tran"/>
    <property type="match status" value="1"/>
</dbReference>
<gene>
    <name evidence="7" type="ORF">K9B37_01085</name>
</gene>
<dbReference type="NCBIfam" id="TIGR01727">
    <property type="entry name" value="oligo_HPY"/>
    <property type="match status" value="1"/>
</dbReference>
<dbReference type="InterPro" id="IPR003439">
    <property type="entry name" value="ABC_transporter-like_ATP-bd"/>
</dbReference>
<evidence type="ECO:0000256" key="2">
    <source>
        <dbReference type="ARBA" id="ARBA00005417"/>
    </source>
</evidence>
<evidence type="ECO:0000256" key="5">
    <source>
        <dbReference type="ARBA" id="ARBA00022840"/>
    </source>
</evidence>
<dbReference type="SMART" id="SM00382">
    <property type="entry name" value="AAA"/>
    <property type="match status" value="1"/>
</dbReference>
<name>A0ABS7VIB2_9HYPH</name>
<proteinExistence type="inferred from homology"/>
<dbReference type="EMBL" id="JAIRBM010000001">
    <property type="protein sequence ID" value="MBZ6074896.1"/>
    <property type="molecule type" value="Genomic_DNA"/>
</dbReference>
<dbReference type="InterPro" id="IPR017871">
    <property type="entry name" value="ABC_transporter-like_CS"/>
</dbReference>
<feature type="domain" description="ABC transporter" evidence="6">
    <location>
        <begin position="15"/>
        <end position="260"/>
    </location>
</feature>
<dbReference type="Proteomes" id="UP000704176">
    <property type="component" value="Unassembled WGS sequence"/>
</dbReference>
<protein>
    <submittedName>
        <fullName evidence="7">ATP-binding cassette domain-containing protein</fullName>
    </submittedName>
</protein>
<evidence type="ECO:0000313" key="7">
    <source>
        <dbReference type="EMBL" id="MBZ6074896.1"/>
    </source>
</evidence>
<evidence type="ECO:0000256" key="3">
    <source>
        <dbReference type="ARBA" id="ARBA00022448"/>
    </source>
</evidence>
<dbReference type="InterPro" id="IPR050319">
    <property type="entry name" value="ABC_transp_ATP-bind"/>
</dbReference>
<dbReference type="PROSITE" id="PS50893">
    <property type="entry name" value="ABC_TRANSPORTER_2"/>
    <property type="match status" value="1"/>
</dbReference>
<accession>A0ABS7VIB2</accession>
<dbReference type="Pfam" id="PF08352">
    <property type="entry name" value="oligo_HPY"/>
    <property type="match status" value="1"/>
</dbReference>
<dbReference type="SUPFAM" id="SSF52540">
    <property type="entry name" value="P-loop containing nucleoside triphosphate hydrolases"/>
    <property type="match status" value="1"/>
</dbReference>
<dbReference type="InterPro" id="IPR003593">
    <property type="entry name" value="AAA+_ATPase"/>
</dbReference>
<dbReference type="PANTHER" id="PTHR43776:SF7">
    <property type="entry name" value="D,D-DIPEPTIDE TRANSPORT ATP-BINDING PROTEIN DDPF-RELATED"/>
    <property type="match status" value="1"/>
</dbReference>
<organism evidence="7 8">
    <name type="scientific">Microvirga puerhi</name>
    <dbReference type="NCBI Taxonomy" id="2876078"/>
    <lineage>
        <taxon>Bacteria</taxon>
        <taxon>Pseudomonadati</taxon>
        <taxon>Pseudomonadota</taxon>
        <taxon>Alphaproteobacteria</taxon>
        <taxon>Hyphomicrobiales</taxon>
        <taxon>Methylobacteriaceae</taxon>
        <taxon>Microvirga</taxon>
    </lineage>
</organism>
<keyword evidence="3" id="KW-0813">Transport</keyword>
<evidence type="ECO:0000259" key="6">
    <source>
        <dbReference type="PROSITE" id="PS50893"/>
    </source>
</evidence>
<dbReference type="InterPro" id="IPR027417">
    <property type="entry name" value="P-loop_NTPase"/>
</dbReference>
<keyword evidence="4" id="KW-0547">Nucleotide-binding</keyword>
<comment type="caution">
    <text evidence="7">The sequence shown here is derived from an EMBL/GenBank/DDBJ whole genome shotgun (WGS) entry which is preliminary data.</text>
</comment>
<evidence type="ECO:0000256" key="4">
    <source>
        <dbReference type="ARBA" id="ARBA00022741"/>
    </source>
</evidence>
<dbReference type="RefSeq" id="WP_224310947.1">
    <property type="nucleotide sequence ID" value="NZ_JAIRBM010000001.1"/>
</dbReference>
<reference evidence="7 8" key="1">
    <citation type="submission" date="2021-09" db="EMBL/GenBank/DDBJ databases">
        <title>The complete genome sequence of a new microorganism.</title>
        <authorList>
            <person name="Zi Z."/>
        </authorList>
    </citation>
    <scope>NUCLEOTIDE SEQUENCE [LARGE SCALE GENOMIC DNA]</scope>
    <source>
        <strain evidence="7 8">WGZ8</strain>
    </source>
</reference>
<comment type="subcellular location">
    <subcellularLocation>
        <location evidence="1">Cell inner membrane</location>
        <topology evidence="1">Peripheral membrane protein</topology>
    </subcellularLocation>
</comment>
<sequence length="324" mass="35834">MIMGASQTGDDSPLVEVRDLTVTFPARSRHPAFTALNGVTFDIARGETLGLVGQSGSGKTTTGRAVLQLQKISRGSVKLHGRELTAMRADELRRMRRHMQFVLQNPYSSLHPRMTIAQTLTEPLIVHQAVTPARYRERVAELLELVSMDPAIMDRYPHEFSGGQRQRIVIARALAVNPDFVVCDEPVSALDVRTQAQIVSLLHSLQEKLKLSYLFIAHDLAIVHEVCRKVAVMYRGEIVEKGSVSQVYDNPTHPYTQMLFDSAPVLDPSLQRQRLRMPPPEPATLAAGHPDSACAFGEIHAVSSTPAWHEVAPGHGVSCRYRPA</sequence>
<evidence type="ECO:0000313" key="8">
    <source>
        <dbReference type="Proteomes" id="UP000704176"/>
    </source>
</evidence>
<evidence type="ECO:0000256" key="1">
    <source>
        <dbReference type="ARBA" id="ARBA00004417"/>
    </source>
</evidence>
<dbReference type="GO" id="GO:0005524">
    <property type="term" value="F:ATP binding"/>
    <property type="evidence" value="ECO:0007669"/>
    <property type="project" value="UniProtKB-KW"/>
</dbReference>